<protein>
    <recommendedName>
        <fullName evidence="3">Reverse transcriptase</fullName>
    </recommendedName>
</protein>
<dbReference type="AlphaFoldDB" id="A0AAV7TRD7"/>
<organism evidence="1 2">
    <name type="scientific">Pleurodeles waltl</name>
    <name type="common">Iberian ribbed newt</name>
    <dbReference type="NCBI Taxonomy" id="8319"/>
    <lineage>
        <taxon>Eukaryota</taxon>
        <taxon>Metazoa</taxon>
        <taxon>Chordata</taxon>
        <taxon>Craniata</taxon>
        <taxon>Vertebrata</taxon>
        <taxon>Euteleostomi</taxon>
        <taxon>Amphibia</taxon>
        <taxon>Batrachia</taxon>
        <taxon>Caudata</taxon>
        <taxon>Salamandroidea</taxon>
        <taxon>Salamandridae</taxon>
        <taxon>Pleurodelinae</taxon>
        <taxon>Pleurodeles</taxon>
    </lineage>
</organism>
<sequence length="133" mass="14968">MARTHSEGDRSGKLLSWLTRSEPRNSPIGAIRLNTGLIVNTQANINSAFRDYYSTLYKAHPPPSTTSMSEFFNDITINYLTIAQTADLDRPIDTKDIHRALQQLSQGKAPGSDGQPREYYTTFSSQILTPYRK</sequence>
<name>A0AAV7TRD7_PLEWA</name>
<evidence type="ECO:0008006" key="3">
    <source>
        <dbReference type="Google" id="ProtNLM"/>
    </source>
</evidence>
<keyword evidence="2" id="KW-1185">Reference proteome</keyword>
<dbReference type="PANTHER" id="PTHR31635">
    <property type="entry name" value="REVERSE TRANSCRIPTASE DOMAIN-CONTAINING PROTEIN-RELATED"/>
    <property type="match status" value="1"/>
</dbReference>
<evidence type="ECO:0000313" key="2">
    <source>
        <dbReference type="Proteomes" id="UP001066276"/>
    </source>
</evidence>
<gene>
    <name evidence="1" type="ORF">NDU88_004488</name>
</gene>
<dbReference type="Proteomes" id="UP001066276">
    <property type="component" value="Chromosome 3_2"/>
</dbReference>
<comment type="caution">
    <text evidence="1">The sequence shown here is derived from an EMBL/GenBank/DDBJ whole genome shotgun (WGS) entry which is preliminary data.</text>
</comment>
<evidence type="ECO:0000313" key="1">
    <source>
        <dbReference type="EMBL" id="KAJ1179254.1"/>
    </source>
</evidence>
<dbReference type="PANTHER" id="PTHR31635:SF196">
    <property type="entry name" value="REVERSE TRANSCRIPTASE DOMAIN-CONTAINING PROTEIN-RELATED"/>
    <property type="match status" value="1"/>
</dbReference>
<reference evidence="1" key="1">
    <citation type="journal article" date="2022" name="bioRxiv">
        <title>Sequencing and chromosome-scale assembly of the giantPleurodeles waltlgenome.</title>
        <authorList>
            <person name="Brown T."/>
            <person name="Elewa A."/>
            <person name="Iarovenko S."/>
            <person name="Subramanian E."/>
            <person name="Araus A.J."/>
            <person name="Petzold A."/>
            <person name="Susuki M."/>
            <person name="Suzuki K.-i.T."/>
            <person name="Hayashi T."/>
            <person name="Toyoda A."/>
            <person name="Oliveira C."/>
            <person name="Osipova E."/>
            <person name="Leigh N.D."/>
            <person name="Simon A."/>
            <person name="Yun M.H."/>
        </authorList>
    </citation>
    <scope>NUCLEOTIDE SEQUENCE</scope>
    <source>
        <strain evidence="1">20211129_DDA</strain>
        <tissue evidence="1">Liver</tissue>
    </source>
</reference>
<accession>A0AAV7TRD7</accession>
<proteinExistence type="predicted"/>
<dbReference type="EMBL" id="JANPWB010000006">
    <property type="protein sequence ID" value="KAJ1179254.1"/>
    <property type="molecule type" value="Genomic_DNA"/>
</dbReference>